<dbReference type="EMBL" id="CAJVCH010548022">
    <property type="protein sequence ID" value="CAG7828563.1"/>
    <property type="molecule type" value="Genomic_DNA"/>
</dbReference>
<organism evidence="1 2">
    <name type="scientific">Allacma fusca</name>
    <dbReference type="NCBI Taxonomy" id="39272"/>
    <lineage>
        <taxon>Eukaryota</taxon>
        <taxon>Metazoa</taxon>
        <taxon>Ecdysozoa</taxon>
        <taxon>Arthropoda</taxon>
        <taxon>Hexapoda</taxon>
        <taxon>Collembola</taxon>
        <taxon>Symphypleona</taxon>
        <taxon>Sminthuridae</taxon>
        <taxon>Allacma</taxon>
    </lineage>
</organism>
<reference evidence="1" key="1">
    <citation type="submission" date="2021-06" db="EMBL/GenBank/DDBJ databases">
        <authorList>
            <person name="Hodson N. C."/>
            <person name="Mongue J. A."/>
            <person name="Jaron S. K."/>
        </authorList>
    </citation>
    <scope>NUCLEOTIDE SEQUENCE</scope>
</reference>
<gene>
    <name evidence="1" type="ORF">AFUS01_LOCUS38484</name>
</gene>
<dbReference type="Proteomes" id="UP000708208">
    <property type="component" value="Unassembled WGS sequence"/>
</dbReference>
<evidence type="ECO:0000313" key="1">
    <source>
        <dbReference type="EMBL" id="CAG7828563.1"/>
    </source>
</evidence>
<feature type="non-terminal residue" evidence="1">
    <location>
        <position position="1"/>
    </location>
</feature>
<comment type="caution">
    <text evidence="1">The sequence shown here is derived from an EMBL/GenBank/DDBJ whole genome shotgun (WGS) entry which is preliminary data.</text>
</comment>
<keyword evidence="2" id="KW-1185">Reference proteome</keyword>
<proteinExistence type="predicted"/>
<name>A0A8J2L997_9HEXA</name>
<evidence type="ECO:0000313" key="2">
    <source>
        <dbReference type="Proteomes" id="UP000708208"/>
    </source>
</evidence>
<sequence>MKDYQVEIASHAQDPNIHMSHIGACDTGPICLSSGRIEYATSSVRGRNLRDKGTFSTTMLSTARYICIVHV</sequence>
<accession>A0A8J2L997</accession>
<protein>
    <submittedName>
        <fullName evidence="1">Uncharacterized protein</fullName>
    </submittedName>
</protein>
<dbReference type="AlphaFoldDB" id="A0A8J2L997"/>